<sequence length="270" mass="28742">MATMITDASSNASNTSAASYTTPLARWRALLARCPAAHSAFVYAVLTTRIYCRPTCAARLARRANVLFYDDARAAAAAGFRPCKRCAPDRPGGEREGEKRLRAARSARAVLEREAGNVVWRRVAEEVGMTPRYLHELFKGAFGVTPGAYAAAVRERTRRGEGESAGVAEVAAGDVLLRDEADGMQASSSSASSERGGVDMADVDVLLGLASSPSSSSEGFLVGEKDQWAVGEVELSPDTVGPYSWEDFVLWDAVTFPLDSALENGQEAVG</sequence>
<name>A0ABQ8GWW6_9PEZI</name>
<evidence type="ECO:0000256" key="1">
    <source>
        <dbReference type="ARBA" id="ARBA00023159"/>
    </source>
</evidence>
<feature type="domain" description="Ada DNA repair metal-binding" evidence="2">
    <location>
        <begin position="25"/>
        <end position="89"/>
    </location>
</feature>
<gene>
    <name evidence="3" type="ORF">B0J12DRAFT_40960</name>
</gene>
<evidence type="ECO:0000313" key="4">
    <source>
        <dbReference type="Proteomes" id="UP000774617"/>
    </source>
</evidence>
<reference evidence="3 4" key="1">
    <citation type="journal article" date="2021" name="Nat. Commun.">
        <title>Genetic determinants of endophytism in the Arabidopsis root mycobiome.</title>
        <authorList>
            <person name="Mesny F."/>
            <person name="Miyauchi S."/>
            <person name="Thiergart T."/>
            <person name="Pickel B."/>
            <person name="Atanasova L."/>
            <person name="Karlsson M."/>
            <person name="Huettel B."/>
            <person name="Barry K.W."/>
            <person name="Haridas S."/>
            <person name="Chen C."/>
            <person name="Bauer D."/>
            <person name="Andreopoulos W."/>
            <person name="Pangilinan J."/>
            <person name="LaButti K."/>
            <person name="Riley R."/>
            <person name="Lipzen A."/>
            <person name="Clum A."/>
            <person name="Drula E."/>
            <person name="Henrissat B."/>
            <person name="Kohler A."/>
            <person name="Grigoriev I.V."/>
            <person name="Martin F.M."/>
            <person name="Hacquard S."/>
        </authorList>
    </citation>
    <scope>NUCLEOTIDE SEQUENCE [LARGE SCALE GENOMIC DNA]</scope>
    <source>
        <strain evidence="3 4">MPI-SDFR-AT-0080</strain>
    </source>
</reference>
<dbReference type="Proteomes" id="UP000774617">
    <property type="component" value="Unassembled WGS sequence"/>
</dbReference>
<dbReference type="EMBL" id="JAGTJR010000001">
    <property type="protein sequence ID" value="KAH7065578.1"/>
    <property type="molecule type" value="Genomic_DNA"/>
</dbReference>
<proteinExistence type="predicted"/>
<keyword evidence="1" id="KW-0010">Activator</keyword>
<organism evidence="3 4">
    <name type="scientific">Macrophomina phaseolina</name>
    <dbReference type="NCBI Taxonomy" id="35725"/>
    <lineage>
        <taxon>Eukaryota</taxon>
        <taxon>Fungi</taxon>
        <taxon>Dikarya</taxon>
        <taxon>Ascomycota</taxon>
        <taxon>Pezizomycotina</taxon>
        <taxon>Dothideomycetes</taxon>
        <taxon>Dothideomycetes incertae sedis</taxon>
        <taxon>Botryosphaeriales</taxon>
        <taxon>Botryosphaeriaceae</taxon>
        <taxon>Macrophomina</taxon>
    </lineage>
</organism>
<evidence type="ECO:0000259" key="2">
    <source>
        <dbReference type="Pfam" id="PF02805"/>
    </source>
</evidence>
<dbReference type="Gene3D" id="1.10.10.60">
    <property type="entry name" value="Homeodomain-like"/>
    <property type="match status" value="1"/>
</dbReference>
<dbReference type="InterPro" id="IPR035451">
    <property type="entry name" value="Ada-like_dom_sf"/>
</dbReference>
<comment type="caution">
    <text evidence="3">The sequence shown here is derived from an EMBL/GenBank/DDBJ whole genome shotgun (WGS) entry which is preliminary data.</text>
</comment>
<accession>A0ABQ8GWW6</accession>
<dbReference type="SUPFAM" id="SSF57884">
    <property type="entry name" value="Ada DNA repair protein, N-terminal domain (N-Ada 10)"/>
    <property type="match status" value="1"/>
</dbReference>
<evidence type="ECO:0000313" key="3">
    <source>
        <dbReference type="EMBL" id="KAH7065578.1"/>
    </source>
</evidence>
<protein>
    <submittedName>
        <fullName evidence="3">Metal binding domain of Ada-domain-containing protein</fullName>
    </submittedName>
</protein>
<dbReference type="Gene3D" id="3.40.10.10">
    <property type="entry name" value="DNA Methylphosphotriester Repair Domain"/>
    <property type="match status" value="1"/>
</dbReference>
<keyword evidence="4" id="KW-1185">Reference proteome</keyword>
<dbReference type="InterPro" id="IPR004026">
    <property type="entry name" value="Ada_DNA_repair_Zn-bd"/>
</dbReference>
<dbReference type="Pfam" id="PF02805">
    <property type="entry name" value="Ada_Zn_binding"/>
    <property type="match status" value="1"/>
</dbReference>